<name>A0AA86JPF0_9CLOT</name>
<proteinExistence type="predicted"/>
<evidence type="ECO:0000313" key="1">
    <source>
        <dbReference type="EMBL" id="CAG9713924.1"/>
    </source>
</evidence>
<protein>
    <submittedName>
        <fullName evidence="1">Uncharacterized protein</fullName>
    </submittedName>
</protein>
<accession>A0AA86JPF0</accession>
<dbReference type="AlphaFoldDB" id="A0AA86JPF0"/>
<sequence length="47" mass="5533">MIELNRDMDVKMKSGREEISLERPKAHIRQQIVVLKNTKGTQRKAVR</sequence>
<gene>
    <name evidence="1" type="ORF">CNEO_60082</name>
</gene>
<dbReference type="EMBL" id="CAKJVE010000006">
    <property type="protein sequence ID" value="CAG9713924.1"/>
    <property type="molecule type" value="Genomic_DNA"/>
</dbReference>
<dbReference type="Proteomes" id="UP000789738">
    <property type="component" value="Unassembled WGS sequence"/>
</dbReference>
<evidence type="ECO:0000313" key="2">
    <source>
        <dbReference type="Proteomes" id="UP000789738"/>
    </source>
</evidence>
<comment type="caution">
    <text evidence="1">The sequence shown here is derived from an EMBL/GenBank/DDBJ whole genome shotgun (WGS) entry which is preliminary data.</text>
</comment>
<dbReference type="RefSeq" id="WP_342350768.1">
    <property type="nucleotide sequence ID" value="NZ_CAKJVE010000006.1"/>
</dbReference>
<reference evidence="1" key="1">
    <citation type="submission" date="2021-10" db="EMBL/GenBank/DDBJ databases">
        <authorList>
            <person name="Mesa V."/>
        </authorList>
    </citation>
    <scope>NUCLEOTIDE SEQUENCE</scope>
    <source>
        <strain evidence="1">CC3_PB</strain>
    </source>
</reference>
<organism evidence="1 2">
    <name type="scientific">Clostridium neonatale</name>
    <dbReference type="NCBI Taxonomy" id="137838"/>
    <lineage>
        <taxon>Bacteria</taxon>
        <taxon>Bacillati</taxon>
        <taxon>Bacillota</taxon>
        <taxon>Clostridia</taxon>
        <taxon>Eubacteriales</taxon>
        <taxon>Clostridiaceae</taxon>
        <taxon>Clostridium</taxon>
    </lineage>
</organism>